<dbReference type="InterPro" id="IPR013324">
    <property type="entry name" value="RNA_pol_sigma_r3/r4-like"/>
</dbReference>
<dbReference type="NCBIfam" id="TIGR02937">
    <property type="entry name" value="sigma70-ECF"/>
    <property type="match status" value="1"/>
</dbReference>
<dbReference type="Proteomes" id="UP000309872">
    <property type="component" value="Unassembled WGS sequence"/>
</dbReference>
<evidence type="ECO:0000256" key="1">
    <source>
        <dbReference type="ARBA" id="ARBA00010641"/>
    </source>
</evidence>
<dbReference type="SUPFAM" id="SSF88946">
    <property type="entry name" value="Sigma2 domain of RNA polymerase sigma factors"/>
    <property type="match status" value="1"/>
</dbReference>
<keyword evidence="4" id="KW-0804">Transcription</keyword>
<sequence>MSERTKEELLFKKHYKSLCHFAWGMTSDMLAAEDVVSDAFLVYFNQKDRISEDETAIKNFLYSTVRFSCYNLARQRKIVNRYWEKNGYLDRYDSEIENNIIRSEVLAEILSIVATLPNACQQVFRKGYLEGLSNAEIAEEMGIRVNTVKTQKQRGMQVLIQKLNPEFLALFIFFIKN</sequence>
<feature type="domain" description="RNA polymerase sigma-70 region 2" evidence="5">
    <location>
        <begin position="10"/>
        <end position="77"/>
    </location>
</feature>
<dbReference type="InterPro" id="IPR039425">
    <property type="entry name" value="RNA_pol_sigma-70-like"/>
</dbReference>
<name>A0A4U0GYJ1_9SPHI</name>
<gene>
    <name evidence="7" type="ORF">FAZ19_13780</name>
</gene>
<dbReference type="InterPro" id="IPR007627">
    <property type="entry name" value="RNA_pol_sigma70_r2"/>
</dbReference>
<evidence type="ECO:0000313" key="7">
    <source>
        <dbReference type="EMBL" id="TJY64277.1"/>
    </source>
</evidence>
<dbReference type="Pfam" id="PF08281">
    <property type="entry name" value="Sigma70_r4_2"/>
    <property type="match status" value="1"/>
</dbReference>
<dbReference type="EMBL" id="SUKA01000004">
    <property type="protein sequence ID" value="TJY64277.1"/>
    <property type="molecule type" value="Genomic_DNA"/>
</dbReference>
<evidence type="ECO:0000259" key="5">
    <source>
        <dbReference type="Pfam" id="PF04542"/>
    </source>
</evidence>
<proteinExistence type="inferred from homology"/>
<dbReference type="InterPro" id="IPR036388">
    <property type="entry name" value="WH-like_DNA-bd_sf"/>
</dbReference>
<dbReference type="GO" id="GO:0003677">
    <property type="term" value="F:DNA binding"/>
    <property type="evidence" value="ECO:0007669"/>
    <property type="project" value="InterPro"/>
</dbReference>
<feature type="domain" description="RNA polymerase sigma factor 70 region 4 type 2" evidence="6">
    <location>
        <begin position="107"/>
        <end position="157"/>
    </location>
</feature>
<evidence type="ECO:0000256" key="3">
    <source>
        <dbReference type="ARBA" id="ARBA00023082"/>
    </source>
</evidence>
<dbReference type="SUPFAM" id="SSF88659">
    <property type="entry name" value="Sigma3 and sigma4 domains of RNA polymerase sigma factors"/>
    <property type="match status" value="1"/>
</dbReference>
<evidence type="ECO:0000256" key="4">
    <source>
        <dbReference type="ARBA" id="ARBA00023163"/>
    </source>
</evidence>
<organism evidence="7 8">
    <name type="scientific">Sphingobacterium alkalisoli</name>
    <dbReference type="NCBI Taxonomy" id="1874115"/>
    <lineage>
        <taxon>Bacteria</taxon>
        <taxon>Pseudomonadati</taxon>
        <taxon>Bacteroidota</taxon>
        <taxon>Sphingobacteriia</taxon>
        <taxon>Sphingobacteriales</taxon>
        <taxon>Sphingobacteriaceae</taxon>
        <taxon>Sphingobacterium</taxon>
    </lineage>
</organism>
<accession>A0A4U0GYJ1</accession>
<dbReference type="GO" id="GO:0006352">
    <property type="term" value="P:DNA-templated transcription initiation"/>
    <property type="evidence" value="ECO:0007669"/>
    <property type="project" value="InterPro"/>
</dbReference>
<dbReference type="Pfam" id="PF04542">
    <property type="entry name" value="Sigma70_r2"/>
    <property type="match status" value="1"/>
</dbReference>
<evidence type="ECO:0000313" key="8">
    <source>
        <dbReference type="Proteomes" id="UP000309872"/>
    </source>
</evidence>
<comment type="similarity">
    <text evidence="1">Belongs to the sigma-70 factor family. ECF subfamily.</text>
</comment>
<dbReference type="InterPro" id="IPR013325">
    <property type="entry name" value="RNA_pol_sigma_r2"/>
</dbReference>
<reference evidence="7 8" key="1">
    <citation type="submission" date="2019-04" db="EMBL/GenBank/DDBJ databases">
        <title>Sphingobacterium olei sp. nov., isolated from oil-contaminated soil.</title>
        <authorList>
            <person name="Liu B."/>
        </authorList>
    </citation>
    <scope>NUCLEOTIDE SEQUENCE [LARGE SCALE GENOMIC DNA]</scope>
    <source>
        <strain evidence="7 8">Y3L14</strain>
    </source>
</reference>
<dbReference type="RefSeq" id="WP_136821337.1">
    <property type="nucleotide sequence ID" value="NZ_BMJX01000004.1"/>
</dbReference>
<dbReference type="GO" id="GO:0016987">
    <property type="term" value="F:sigma factor activity"/>
    <property type="evidence" value="ECO:0007669"/>
    <property type="project" value="UniProtKB-KW"/>
</dbReference>
<dbReference type="PANTHER" id="PTHR43133:SF46">
    <property type="entry name" value="RNA POLYMERASE SIGMA-70 FACTOR ECF SUBFAMILY"/>
    <property type="match status" value="1"/>
</dbReference>
<evidence type="ECO:0000259" key="6">
    <source>
        <dbReference type="Pfam" id="PF08281"/>
    </source>
</evidence>
<dbReference type="InterPro" id="IPR013249">
    <property type="entry name" value="RNA_pol_sigma70_r4_t2"/>
</dbReference>
<protein>
    <submittedName>
        <fullName evidence="7">Sigma-70 family RNA polymerase sigma factor</fullName>
    </submittedName>
</protein>
<comment type="caution">
    <text evidence="7">The sequence shown here is derived from an EMBL/GenBank/DDBJ whole genome shotgun (WGS) entry which is preliminary data.</text>
</comment>
<dbReference type="AlphaFoldDB" id="A0A4U0GYJ1"/>
<dbReference type="Gene3D" id="1.10.1740.10">
    <property type="match status" value="1"/>
</dbReference>
<evidence type="ECO:0000256" key="2">
    <source>
        <dbReference type="ARBA" id="ARBA00023015"/>
    </source>
</evidence>
<dbReference type="InterPro" id="IPR014284">
    <property type="entry name" value="RNA_pol_sigma-70_dom"/>
</dbReference>
<keyword evidence="8" id="KW-1185">Reference proteome</keyword>
<dbReference type="CDD" id="cd06171">
    <property type="entry name" value="Sigma70_r4"/>
    <property type="match status" value="1"/>
</dbReference>
<keyword evidence="3" id="KW-0731">Sigma factor</keyword>
<keyword evidence="2" id="KW-0805">Transcription regulation</keyword>
<dbReference type="Gene3D" id="1.10.10.10">
    <property type="entry name" value="Winged helix-like DNA-binding domain superfamily/Winged helix DNA-binding domain"/>
    <property type="match status" value="1"/>
</dbReference>
<dbReference type="PANTHER" id="PTHR43133">
    <property type="entry name" value="RNA POLYMERASE ECF-TYPE SIGMA FACTO"/>
    <property type="match status" value="1"/>
</dbReference>
<dbReference type="OrthoDB" id="656273at2"/>